<proteinExistence type="predicted"/>
<name>A0A444WIM3_9FLAO</name>
<dbReference type="AlphaFoldDB" id="A0A444WIM3"/>
<dbReference type="EMBL" id="JUIW01000001">
    <property type="protein sequence ID" value="RYJ45710.1"/>
    <property type="molecule type" value="Genomic_DNA"/>
</dbReference>
<evidence type="ECO:0008006" key="3">
    <source>
        <dbReference type="Google" id="ProtNLM"/>
    </source>
</evidence>
<evidence type="ECO:0000313" key="1">
    <source>
        <dbReference type="EMBL" id="RYJ45710.1"/>
    </source>
</evidence>
<accession>A0A444WIM3</accession>
<dbReference type="RefSeq" id="WP_129749476.1">
    <property type="nucleotide sequence ID" value="NZ_JUIW01000001.1"/>
</dbReference>
<dbReference type="OrthoDB" id="1349550at2"/>
<organism evidence="1 2">
    <name type="scientific">Flavobacterium beibuense</name>
    <dbReference type="NCBI Taxonomy" id="657326"/>
    <lineage>
        <taxon>Bacteria</taxon>
        <taxon>Pseudomonadati</taxon>
        <taxon>Bacteroidota</taxon>
        <taxon>Flavobacteriia</taxon>
        <taxon>Flavobacteriales</taxon>
        <taxon>Flavobacteriaceae</taxon>
        <taxon>Flavobacterium</taxon>
    </lineage>
</organism>
<reference evidence="1 2" key="1">
    <citation type="submission" date="2014-12" db="EMBL/GenBank/DDBJ databases">
        <title>Genome sequence of Flavobacterium beibuense RSKm HC5.</title>
        <authorList>
            <person name="Kim J.F."/>
            <person name="Song J.Y."/>
            <person name="Kwak M.-J."/>
            <person name="Lee S.-W."/>
        </authorList>
    </citation>
    <scope>NUCLEOTIDE SEQUENCE [LARGE SCALE GENOMIC DNA]</scope>
    <source>
        <strain evidence="1 2">RSKm HC5</strain>
    </source>
</reference>
<keyword evidence="2" id="KW-1185">Reference proteome</keyword>
<gene>
    <name evidence="1" type="ORF">NU09_0302</name>
</gene>
<dbReference type="Proteomes" id="UP000289775">
    <property type="component" value="Unassembled WGS sequence"/>
</dbReference>
<protein>
    <recommendedName>
        <fullName evidence="3">Lipoprotein</fullName>
    </recommendedName>
</protein>
<comment type="caution">
    <text evidence="1">The sequence shown here is derived from an EMBL/GenBank/DDBJ whole genome shotgun (WGS) entry which is preliminary data.</text>
</comment>
<sequence length="143" mass="16301">MKNLIVKSIFTLVIAASFTGCGENETKEIYCGTEMSAFQAMELKKTGDAGYKFSDDDKKLAADVIEKLNAMYDGKYKFNLGFIERDTEKISLYVIVPDDKEVMEKVSCFLLQNDFEGRLPKTKNLLFYTESYDKLLIGIKNKQ</sequence>
<dbReference type="PROSITE" id="PS51257">
    <property type="entry name" value="PROKAR_LIPOPROTEIN"/>
    <property type="match status" value="1"/>
</dbReference>
<evidence type="ECO:0000313" key="2">
    <source>
        <dbReference type="Proteomes" id="UP000289775"/>
    </source>
</evidence>